<keyword evidence="2" id="KW-0808">Transferase</keyword>
<name>A0A250X4C5_9CHLO</name>
<comment type="caution">
    <text evidence="4">The sequence shown here is derived from an EMBL/GenBank/DDBJ whole genome shotgun (WGS) entry which is preliminary data.</text>
</comment>
<dbReference type="Pfam" id="PF05637">
    <property type="entry name" value="Glyco_transf_34"/>
    <property type="match status" value="1"/>
</dbReference>
<dbReference type="OrthoDB" id="205108at2759"/>
<keyword evidence="1" id="KW-0328">Glycosyltransferase</keyword>
<dbReference type="STRING" id="1157962.A0A250X4C5"/>
<proteinExistence type="predicted"/>
<evidence type="ECO:0000256" key="1">
    <source>
        <dbReference type="ARBA" id="ARBA00022676"/>
    </source>
</evidence>
<feature type="signal peptide" evidence="3">
    <location>
        <begin position="1"/>
        <end position="25"/>
    </location>
</feature>
<reference evidence="4 5" key="1">
    <citation type="submission" date="2017-08" db="EMBL/GenBank/DDBJ databases">
        <title>Acidophilic green algal genome provides insights into adaptation to an acidic environment.</title>
        <authorList>
            <person name="Hirooka S."/>
            <person name="Hirose Y."/>
            <person name="Kanesaki Y."/>
            <person name="Higuchi S."/>
            <person name="Fujiwara T."/>
            <person name="Onuma R."/>
            <person name="Era A."/>
            <person name="Ohbayashi R."/>
            <person name="Uzuka A."/>
            <person name="Nozaki H."/>
            <person name="Yoshikawa H."/>
            <person name="Miyagishima S.Y."/>
        </authorList>
    </citation>
    <scope>NUCLEOTIDE SEQUENCE [LARGE SCALE GENOMIC DNA]</scope>
    <source>
        <strain evidence="4 5">NIES-2499</strain>
    </source>
</reference>
<evidence type="ECO:0000313" key="4">
    <source>
        <dbReference type="EMBL" id="GAX77938.1"/>
    </source>
</evidence>
<evidence type="ECO:0000256" key="3">
    <source>
        <dbReference type="SAM" id="SignalP"/>
    </source>
</evidence>
<feature type="chain" id="PRO_5012038374" evidence="3">
    <location>
        <begin position="26"/>
        <end position="340"/>
    </location>
</feature>
<organism evidence="4 5">
    <name type="scientific">Chlamydomonas eustigma</name>
    <dbReference type="NCBI Taxonomy" id="1157962"/>
    <lineage>
        <taxon>Eukaryota</taxon>
        <taxon>Viridiplantae</taxon>
        <taxon>Chlorophyta</taxon>
        <taxon>core chlorophytes</taxon>
        <taxon>Chlorophyceae</taxon>
        <taxon>CS clade</taxon>
        <taxon>Chlamydomonadales</taxon>
        <taxon>Chlamydomonadaceae</taxon>
        <taxon>Chlamydomonas</taxon>
    </lineage>
</organism>
<protein>
    <submittedName>
        <fullName evidence="4">Uncharacterized protein</fullName>
    </submittedName>
</protein>
<keyword evidence="3" id="KW-0732">Signal</keyword>
<evidence type="ECO:0000256" key="2">
    <source>
        <dbReference type="ARBA" id="ARBA00022679"/>
    </source>
</evidence>
<dbReference type="GO" id="GO:0000139">
    <property type="term" value="C:Golgi membrane"/>
    <property type="evidence" value="ECO:0007669"/>
    <property type="project" value="TreeGrafter"/>
</dbReference>
<dbReference type="EMBL" id="BEGY01000028">
    <property type="protein sequence ID" value="GAX77938.1"/>
    <property type="molecule type" value="Genomic_DNA"/>
</dbReference>
<dbReference type="PANTHER" id="PTHR31306">
    <property type="entry name" value="ALPHA-1,6-MANNOSYLTRANSFERASE MNN11-RELATED"/>
    <property type="match status" value="1"/>
</dbReference>
<evidence type="ECO:0000313" key="5">
    <source>
        <dbReference type="Proteomes" id="UP000232323"/>
    </source>
</evidence>
<dbReference type="InterPro" id="IPR008630">
    <property type="entry name" value="Glyco_trans_34"/>
</dbReference>
<keyword evidence="5" id="KW-1185">Reference proteome</keyword>
<dbReference type="GO" id="GO:0006487">
    <property type="term" value="P:protein N-linked glycosylation"/>
    <property type="evidence" value="ECO:0007669"/>
    <property type="project" value="TreeGrafter"/>
</dbReference>
<dbReference type="Proteomes" id="UP000232323">
    <property type="component" value="Unassembled WGS sequence"/>
</dbReference>
<gene>
    <name evidence="4" type="ORF">CEUSTIGMA_g5380.t1</name>
</gene>
<dbReference type="PANTHER" id="PTHR31306:SF4">
    <property type="entry name" value="ALPHA-1,2-GALACTOSYLTRANSFERASE"/>
    <property type="match status" value="1"/>
</dbReference>
<dbReference type="GO" id="GO:0016757">
    <property type="term" value="F:glycosyltransferase activity"/>
    <property type="evidence" value="ECO:0007669"/>
    <property type="project" value="UniProtKB-KW"/>
</dbReference>
<sequence>MCTLNIHQNAIIVCLLLCLSRHTCALGLEDERTYRPPQHPPVAVTLLMLGSRETFSSEVGKLSMNSTLSYAKSQGYQVLKHVLQCNDPQGQLVKAGGGLRQSGSNDVPYVRACIWGRTKLLYRILLNAVDGSWFWMLDFDIMITNTSVRLEDIIQRALLLPPVSSSTGSTAVSTDKLNLMTISDPAAAAAADVETAASTSGGSTIDFIIAKRCNVTNTGSFLVRATPWARSFLKDVITLETAPQGAVQSLCKLCPDQEAMHHFMVTAHHHAGHIVYVPARWINAMPLPGTGSQTGGSCVEDVWRPSDFLVHFAGGRNSKQMMLNEFNNYLRPHHGGNSKF</sequence>
<dbReference type="AlphaFoldDB" id="A0A250X4C5"/>
<accession>A0A250X4C5</accession>